<dbReference type="PANTHER" id="PTHR22893:SF91">
    <property type="entry name" value="NADPH DEHYDROGENASE 2-RELATED"/>
    <property type="match status" value="1"/>
</dbReference>
<evidence type="ECO:0000256" key="3">
    <source>
        <dbReference type="ARBA" id="ARBA00023002"/>
    </source>
</evidence>
<evidence type="ECO:0000313" key="5">
    <source>
        <dbReference type="EMBL" id="AGK78262.1"/>
    </source>
</evidence>
<proteinExistence type="inferred from homology"/>
<protein>
    <submittedName>
        <fullName evidence="5">NADH:flavin oxidoreductase/NADH oxidase</fullName>
        <ecNumber evidence="5">1.3.1.42</ecNumber>
    </submittedName>
</protein>
<dbReference type="Gene3D" id="3.20.20.70">
    <property type="entry name" value="Aldolase class I"/>
    <property type="match status" value="1"/>
</dbReference>
<comment type="similarity">
    <text evidence="2">Belongs to the NADH:flavin oxidoreductase/NADH oxidase family.</text>
</comment>
<feature type="domain" description="NADH:flavin oxidoreductase/NADH oxidase N-terminal" evidence="4">
    <location>
        <begin position="18"/>
        <end position="346"/>
    </location>
</feature>
<dbReference type="SUPFAM" id="SSF51395">
    <property type="entry name" value="FMN-linked oxidoreductases"/>
    <property type="match status" value="1"/>
</dbReference>
<keyword evidence="3 5" id="KW-0560">Oxidoreductase</keyword>
<dbReference type="FunFam" id="3.20.20.70:FF:000059">
    <property type="entry name" value="N-ethylmaleimide reductase, FMN-linked"/>
    <property type="match status" value="1"/>
</dbReference>
<sequence length="372" mass="39992">MIRTSADDHDPLEDTMDELFKPLRLGKTTLPNRLVMAPMTRSRSADRSVNALTAEYYAQRASAGLIITEGTQPSVIGQGYIDTPGLHSTEQAEAWRGVTDAVHAAGGRIFVQLMHSGRVGHPSLYPDGALPVAPSAIATGGQMYTPDGMVDHPVPREMTLEDIARTVEDFVSAAKHAVDAGFDGVELHGANGYLIHQFLADGSNRRTDVYGGSVENRVRFADEVARAVSDAIGPERVGIRISPGSTAEGVGESDPAELYRTLIRTLAPYNLAYVHVMEFGHREVTELVRAEWPGTLILNPHKTGAEASVTPEAALEVLQDDLADAVSLASLWLANPDLDRRIKAGGPYNVPEASTFYGGDSRGYTDYPTLSA</sequence>
<dbReference type="Pfam" id="PF00724">
    <property type="entry name" value="Oxidored_FMN"/>
    <property type="match status" value="1"/>
</dbReference>
<dbReference type="GO" id="GO:0005829">
    <property type="term" value="C:cytosol"/>
    <property type="evidence" value="ECO:0007669"/>
    <property type="project" value="TreeGrafter"/>
</dbReference>
<dbReference type="InterPro" id="IPR001155">
    <property type="entry name" value="OxRdtase_FMN_N"/>
</dbReference>
<dbReference type="InterPro" id="IPR045247">
    <property type="entry name" value="Oye-like"/>
</dbReference>
<comment type="cofactor">
    <cofactor evidence="1">
        <name>FMN</name>
        <dbReference type="ChEBI" id="CHEBI:58210"/>
    </cofactor>
</comment>
<name>N0CZ40_STRMI</name>
<dbReference type="CDD" id="cd02933">
    <property type="entry name" value="OYE_like_FMN"/>
    <property type="match status" value="1"/>
</dbReference>
<dbReference type="Proteomes" id="UP000013304">
    <property type="component" value="Chromosome"/>
</dbReference>
<dbReference type="EC" id="1.3.1.42" evidence="5"/>
<dbReference type="AlphaFoldDB" id="N0CZ40"/>
<dbReference type="GO" id="GO:0010181">
    <property type="term" value="F:FMN binding"/>
    <property type="evidence" value="ECO:0007669"/>
    <property type="project" value="InterPro"/>
</dbReference>
<dbReference type="KEGG" id="sfi:SFUL_3331"/>
<dbReference type="InterPro" id="IPR013785">
    <property type="entry name" value="Aldolase_TIM"/>
</dbReference>
<dbReference type="PANTHER" id="PTHR22893">
    <property type="entry name" value="NADH OXIDOREDUCTASE-RELATED"/>
    <property type="match status" value="1"/>
</dbReference>
<reference evidence="5 6" key="1">
    <citation type="submission" date="2013-04" db="EMBL/GenBank/DDBJ databases">
        <title>Complete genome sequence of Streptomyces fulvissimus.</title>
        <authorList>
            <person name="Myronovskyi M."/>
            <person name="Tokovenko B."/>
            <person name="Manderscheid N."/>
            <person name="Petzke L."/>
            <person name="Luzhetskyy A."/>
        </authorList>
    </citation>
    <scope>NUCLEOTIDE SEQUENCE [LARGE SCALE GENOMIC DNA]</scope>
    <source>
        <strain evidence="5 6">DSM 40593</strain>
    </source>
</reference>
<evidence type="ECO:0000256" key="2">
    <source>
        <dbReference type="ARBA" id="ARBA00005979"/>
    </source>
</evidence>
<dbReference type="HOGENOM" id="CLU_012153_0_0_11"/>
<gene>
    <name evidence="5" type="ORF">SFUL_3331</name>
</gene>
<accession>N0CZ40</accession>
<evidence type="ECO:0000259" key="4">
    <source>
        <dbReference type="Pfam" id="PF00724"/>
    </source>
</evidence>
<evidence type="ECO:0000313" key="6">
    <source>
        <dbReference type="Proteomes" id="UP000013304"/>
    </source>
</evidence>
<organism evidence="5 6">
    <name type="scientific">Streptomyces microflavus DSM 40593</name>
    <dbReference type="NCBI Taxonomy" id="1303692"/>
    <lineage>
        <taxon>Bacteria</taxon>
        <taxon>Bacillati</taxon>
        <taxon>Actinomycetota</taxon>
        <taxon>Actinomycetes</taxon>
        <taxon>Kitasatosporales</taxon>
        <taxon>Streptomycetaceae</taxon>
        <taxon>Streptomyces</taxon>
    </lineage>
</organism>
<evidence type="ECO:0000256" key="1">
    <source>
        <dbReference type="ARBA" id="ARBA00001917"/>
    </source>
</evidence>
<dbReference type="GO" id="GO:0016629">
    <property type="term" value="F:12-oxophytodienoate reductase activity"/>
    <property type="evidence" value="ECO:0007669"/>
    <property type="project" value="UniProtKB-EC"/>
</dbReference>
<dbReference type="EMBL" id="CP005080">
    <property type="protein sequence ID" value="AGK78262.1"/>
    <property type="molecule type" value="Genomic_DNA"/>
</dbReference>
<dbReference type="eggNOG" id="COG1902">
    <property type="taxonomic scope" value="Bacteria"/>
</dbReference>
<dbReference type="PATRIC" id="fig|1303692.3.peg.3352"/>